<dbReference type="Pfam" id="PF01882">
    <property type="entry name" value="DUF58"/>
    <property type="match status" value="1"/>
</dbReference>
<proteinExistence type="predicted"/>
<dbReference type="Proteomes" id="UP000050969">
    <property type="component" value="Unassembled WGS sequence"/>
</dbReference>
<gene>
    <name evidence="3" type="ORF">IV56_GL000408</name>
</gene>
<sequence length="309" mass="34292">MYRLKNALAVLFLLGLGMIGPIFNTPASWLMTNLCLLLLLASVLLLIAPLRLLQVTPSGPALSGAPVTLDARGGWWVNLSVVHADTILWQGTFLGHRQIQLPLALARGEYQDVASRWFAGDGLGVLRKQAPLRLQTPLLVLPKPDEYGARVLQDALETRIQMRFGQNDFQIRDFHPYQIGDEVGLIDWHQSARQQQLIVREFDQSQLPNPIFVLINQTDATYEARIAIFSALLAQQKTVWLLGATLNQTPTQADLARLTPDETLAALPQPMTGRVLVALAPLDWDSTDDQTLLVARIVDQEVVVTEART</sequence>
<evidence type="ECO:0000259" key="2">
    <source>
        <dbReference type="Pfam" id="PF01882"/>
    </source>
</evidence>
<dbReference type="EMBL" id="JQCE01000020">
    <property type="protein sequence ID" value="KRO17288.1"/>
    <property type="molecule type" value="Genomic_DNA"/>
</dbReference>
<keyword evidence="4" id="KW-1185">Reference proteome</keyword>
<dbReference type="InterPro" id="IPR002881">
    <property type="entry name" value="DUF58"/>
</dbReference>
<protein>
    <recommendedName>
        <fullName evidence="2">DUF58 domain-containing protein</fullName>
    </recommendedName>
</protein>
<dbReference type="STRING" id="1293598.IV56_GL000408"/>
<feature type="domain" description="DUF58" evidence="2">
    <location>
        <begin position="175"/>
        <end position="206"/>
    </location>
</feature>
<organism evidence="3 4">
    <name type="scientific">Lacticaseibacillus saniviri JCM 17471 = DSM 24301</name>
    <dbReference type="NCBI Taxonomy" id="1293598"/>
    <lineage>
        <taxon>Bacteria</taxon>
        <taxon>Bacillati</taxon>
        <taxon>Bacillota</taxon>
        <taxon>Bacilli</taxon>
        <taxon>Lactobacillales</taxon>
        <taxon>Lactobacillaceae</taxon>
        <taxon>Lacticaseibacillus</taxon>
    </lineage>
</organism>
<keyword evidence="1" id="KW-0812">Transmembrane</keyword>
<evidence type="ECO:0000313" key="4">
    <source>
        <dbReference type="Proteomes" id="UP000050969"/>
    </source>
</evidence>
<keyword evidence="1" id="KW-0472">Membrane</keyword>
<comment type="caution">
    <text evidence="3">The sequence shown here is derived from an EMBL/GenBank/DDBJ whole genome shotgun (WGS) entry which is preliminary data.</text>
</comment>
<keyword evidence="1" id="KW-1133">Transmembrane helix</keyword>
<name>A0A0R2MUL1_9LACO</name>
<reference evidence="3 4" key="1">
    <citation type="journal article" date="2015" name="Genome Announc.">
        <title>Expanding the biotechnology potential of lactobacilli through comparative genomics of 213 strains and associated genera.</title>
        <authorList>
            <person name="Sun Z."/>
            <person name="Harris H.M."/>
            <person name="McCann A."/>
            <person name="Guo C."/>
            <person name="Argimon S."/>
            <person name="Zhang W."/>
            <person name="Yang X."/>
            <person name="Jeffery I.B."/>
            <person name="Cooney J.C."/>
            <person name="Kagawa T.F."/>
            <person name="Liu W."/>
            <person name="Song Y."/>
            <person name="Salvetti E."/>
            <person name="Wrobel A."/>
            <person name="Rasinkangas P."/>
            <person name="Parkhill J."/>
            <person name="Rea M.C."/>
            <person name="O'Sullivan O."/>
            <person name="Ritari J."/>
            <person name="Douillard F.P."/>
            <person name="Paul Ross R."/>
            <person name="Yang R."/>
            <person name="Briner A.E."/>
            <person name="Felis G.E."/>
            <person name="de Vos W.M."/>
            <person name="Barrangou R."/>
            <person name="Klaenhammer T.R."/>
            <person name="Caufield P.W."/>
            <person name="Cui Y."/>
            <person name="Zhang H."/>
            <person name="O'Toole P.W."/>
        </authorList>
    </citation>
    <scope>NUCLEOTIDE SEQUENCE [LARGE SCALE GENOMIC DNA]</scope>
    <source>
        <strain evidence="3 4">DSM 24301</strain>
    </source>
</reference>
<dbReference type="RefSeq" id="WP_056992708.1">
    <property type="nucleotide sequence ID" value="NZ_JQCE01000020.1"/>
</dbReference>
<dbReference type="PANTHER" id="PTHR34351">
    <property type="entry name" value="SLR1927 PROTEIN-RELATED"/>
    <property type="match status" value="1"/>
</dbReference>
<feature type="transmembrane region" description="Helical" evidence="1">
    <location>
        <begin position="7"/>
        <end position="23"/>
    </location>
</feature>
<dbReference type="PATRIC" id="fig|1293598.4.peg.440"/>
<evidence type="ECO:0000256" key="1">
    <source>
        <dbReference type="SAM" id="Phobius"/>
    </source>
</evidence>
<dbReference type="AlphaFoldDB" id="A0A0R2MUL1"/>
<evidence type="ECO:0000313" key="3">
    <source>
        <dbReference type="EMBL" id="KRO17288.1"/>
    </source>
</evidence>
<accession>A0A0R2MUL1</accession>